<protein>
    <submittedName>
        <fullName evidence="1">Uncharacterized protein</fullName>
    </submittedName>
</protein>
<feature type="non-terminal residue" evidence="1">
    <location>
        <position position="1"/>
    </location>
</feature>
<sequence length="98" mass="11540">GSQLEFESICFGLCNFCCADVTEMLAVLEFAVEREEHVERFDTRFIHRNIDSVEDEIDKSLEGNVQFSSWQLYILEHSLHSIWPFLHQFLYIGHSTRV</sequence>
<dbReference type="AlphaFoldDB" id="A0AAV5WK94"/>
<evidence type="ECO:0000313" key="2">
    <source>
        <dbReference type="Proteomes" id="UP001432322"/>
    </source>
</evidence>
<accession>A0AAV5WK94</accession>
<dbReference type="EMBL" id="BTSY01000006">
    <property type="protein sequence ID" value="GMT32671.1"/>
    <property type="molecule type" value="Genomic_DNA"/>
</dbReference>
<keyword evidence="2" id="KW-1185">Reference proteome</keyword>
<comment type="caution">
    <text evidence="1">The sequence shown here is derived from an EMBL/GenBank/DDBJ whole genome shotgun (WGS) entry which is preliminary data.</text>
</comment>
<gene>
    <name evidence="1" type="ORF">PFISCL1PPCAC_23968</name>
</gene>
<organism evidence="1 2">
    <name type="scientific">Pristionchus fissidentatus</name>
    <dbReference type="NCBI Taxonomy" id="1538716"/>
    <lineage>
        <taxon>Eukaryota</taxon>
        <taxon>Metazoa</taxon>
        <taxon>Ecdysozoa</taxon>
        <taxon>Nematoda</taxon>
        <taxon>Chromadorea</taxon>
        <taxon>Rhabditida</taxon>
        <taxon>Rhabditina</taxon>
        <taxon>Diplogasteromorpha</taxon>
        <taxon>Diplogasteroidea</taxon>
        <taxon>Neodiplogasteridae</taxon>
        <taxon>Pristionchus</taxon>
    </lineage>
</organism>
<dbReference type="Proteomes" id="UP001432322">
    <property type="component" value="Unassembled WGS sequence"/>
</dbReference>
<feature type="non-terminal residue" evidence="1">
    <location>
        <position position="98"/>
    </location>
</feature>
<name>A0AAV5WK94_9BILA</name>
<evidence type="ECO:0000313" key="1">
    <source>
        <dbReference type="EMBL" id="GMT32671.1"/>
    </source>
</evidence>
<reference evidence="1" key="1">
    <citation type="submission" date="2023-10" db="EMBL/GenBank/DDBJ databases">
        <title>Genome assembly of Pristionchus species.</title>
        <authorList>
            <person name="Yoshida K."/>
            <person name="Sommer R.J."/>
        </authorList>
    </citation>
    <scope>NUCLEOTIDE SEQUENCE</scope>
    <source>
        <strain evidence="1">RS5133</strain>
    </source>
</reference>
<proteinExistence type="predicted"/>